<reference evidence="2 3" key="1">
    <citation type="journal article" date="2012" name="PLoS Pathog.">
        <title>Diverse lifestyles and strategies of plant pathogenesis encoded in the genomes of eighteen Dothideomycetes fungi.</title>
        <authorList>
            <person name="Ohm R.A."/>
            <person name="Feau N."/>
            <person name="Henrissat B."/>
            <person name="Schoch C.L."/>
            <person name="Horwitz B.A."/>
            <person name="Barry K.W."/>
            <person name="Condon B.J."/>
            <person name="Copeland A.C."/>
            <person name="Dhillon B."/>
            <person name="Glaser F."/>
            <person name="Hesse C.N."/>
            <person name="Kosti I."/>
            <person name="LaButti K."/>
            <person name="Lindquist E.A."/>
            <person name="Lucas S."/>
            <person name="Salamov A.A."/>
            <person name="Bradshaw R.E."/>
            <person name="Ciuffetti L."/>
            <person name="Hamelin R.C."/>
            <person name="Kema G.H.J."/>
            <person name="Lawrence C."/>
            <person name="Scott J.A."/>
            <person name="Spatafora J.W."/>
            <person name="Turgeon B.G."/>
            <person name="de Wit P.J.G.M."/>
            <person name="Zhong S."/>
            <person name="Goodwin S.B."/>
            <person name="Grigoriev I.V."/>
        </authorList>
    </citation>
    <scope>NUCLEOTIDE SEQUENCE [LARGE SCALE GENOMIC DNA]</scope>
    <source>
        <strain evidence="3">28A</strain>
    </source>
</reference>
<dbReference type="HOGENOM" id="CLU_1366994_0_0_1"/>
<evidence type="ECO:0000313" key="3">
    <source>
        <dbReference type="Proteomes" id="UP000016935"/>
    </source>
</evidence>
<dbReference type="EMBL" id="KB908481">
    <property type="protein sequence ID" value="EOA92103.1"/>
    <property type="molecule type" value="Genomic_DNA"/>
</dbReference>
<dbReference type="Proteomes" id="UP000016935">
    <property type="component" value="Unassembled WGS sequence"/>
</dbReference>
<keyword evidence="3" id="KW-1185">Reference proteome</keyword>
<name>R0KGX6_EXST2</name>
<feature type="region of interest" description="Disordered" evidence="1">
    <location>
        <begin position="26"/>
        <end position="53"/>
    </location>
</feature>
<reference evidence="2 3" key="2">
    <citation type="journal article" date="2013" name="PLoS Genet.">
        <title>Comparative genome structure, secondary metabolite, and effector coding capacity across Cochliobolus pathogens.</title>
        <authorList>
            <person name="Condon B.J."/>
            <person name="Leng Y."/>
            <person name="Wu D."/>
            <person name="Bushley K.E."/>
            <person name="Ohm R.A."/>
            <person name="Otillar R."/>
            <person name="Martin J."/>
            <person name="Schackwitz W."/>
            <person name="Grimwood J."/>
            <person name="MohdZainudin N."/>
            <person name="Xue C."/>
            <person name="Wang R."/>
            <person name="Manning V.A."/>
            <person name="Dhillon B."/>
            <person name="Tu Z.J."/>
            <person name="Steffenson B.J."/>
            <person name="Salamov A."/>
            <person name="Sun H."/>
            <person name="Lowry S."/>
            <person name="LaButti K."/>
            <person name="Han J."/>
            <person name="Copeland A."/>
            <person name="Lindquist E."/>
            <person name="Barry K."/>
            <person name="Schmutz J."/>
            <person name="Baker S.E."/>
            <person name="Ciuffetti L.M."/>
            <person name="Grigoriev I.V."/>
            <person name="Zhong S."/>
            <person name="Turgeon B.G."/>
        </authorList>
    </citation>
    <scope>NUCLEOTIDE SEQUENCE [LARGE SCALE GENOMIC DNA]</scope>
    <source>
        <strain evidence="3">28A</strain>
    </source>
</reference>
<accession>R0KGX6</accession>
<feature type="region of interest" description="Disordered" evidence="1">
    <location>
        <begin position="139"/>
        <end position="164"/>
    </location>
</feature>
<evidence type="ECO:0000256" key="1">
    <source>
        <dbReference type="SAM" id="MobiDB-lite"/>
    </source>
</evidence>
<feature type="compositionally biased region" description="Polar residues" evidence="1">
    <location>
        <begin position="139"/>
        <end position="152"/>
    </location>
</feature>
<sequence length="200" mass="21619">MMNHLGRILPSSALPSIQPNIPDILTTAQSKHPSPERSSRHSSGADSTPCIRISQHPPYVFAPKHPPSYTNLSPQSAYIRPLSAQSHMDPSTVHNSEMKKGSNLVPPPQPPMQSQDPAYLHPSLTRPIPISRYFSVSPSIRTDNCGKSQPATNGGEEREGPPHRRVNIIQIGPSFSSSSTVAAAAYVPQDSAKYTAKLST</sequence>
<organism evidence="2 3">
    <name type="scientific">Exserohilum turcicum (strain 28A)</name>
    <name type="common">Northern leaf blight fungus</name>
    <name type="synonym">Setosphaeria turcica</name>
    <dbReference type="NCBI Taxonomy" id="671987"/>
    <lineage>
        <taxon>Eukaryota</taxon>
        <taxon>Fungi</taxon>
        <taxon>Dikarya</taxon>
        <taxon>Ascomycota</taxon>
        <taxon>Pezizomycotina</taxon>
        <taxon>Dothideomycetes</taxon>
        <taxon>Pleosporomycetidae</taxon>
        <taxon>Pleosporales</taxon>
        <taxon>Pleosporineae</taxon>
        <taxon>Pleosporaceae</taxon>
        <taxon>Exserohilum</taxon>
    </lineage>
</organism>
<feature type="region of interest" description="Disordered" evidence="1">
    <location>
        <begin position="84"/>
        <end position="114"/>
    </location>
</feature>
<dbReference type="RefSeq" id="XP_008020242.1">
    <property type="nucleotide sequence ID" value="XM_008022051.1"/>
</dbReference>
<evidence type="ECO:0000313" key="2">
    <source>
        <dbReference type="EMBL" id="EOA92103.1"/>
    </source>
</evidence>
<feature type="compositionally biased region" description="Polar residues" evidence="1">
    <location>
        <begin position="84"/>
        <end position="95"/>
    </location>
</feature>
<dbReference type="GeneID" id="19403450"/>
<proteinExistence type="predicted"/>
<dbReference type="AlphaFoldDB" id="R0KGX6"/>
<feature type="region of interest" description="Disordered" evidence="1">
    <location>
        <begin position="1"/>
        <end position="20"/>
    </location>
</feature>
<protein>
    <submittedName>
        <fullName evidence="2">Uncharacterized protein</fullName>
    </submittedName>
</protein>
<gene>
    <name evidence="2" type="ORF">SETTUDRAFT_30579</name>
</gene>